<dbReference type="PANTHER" id="PTHR42886">
    <property type="entry name" value="RE40534P-RELATED"/>
    <property type="match status" value="1"/>
</dbReference>
<organism evidence="3 4">
    <name type="scientific">Tetrapisispora phaffii (strain ATCC 24235 / CBS 4417 / NBRC 1672 / NRRL Y-8282 / UCD 70-5)</name>
    <name type="common">Yeast</name>
    <name type="synonym">Fabospora phaffii</name>
    <dbReference type="NCBI Taxonomy" id="1071381"/>
    <lineage>
        <taxon>Eukaryota</taxon>
        <taxon>Fungi</taxon>
        <taxon>Dikarya</taxon>
        <taxon>Ascomycota</taxon>
        <taxon>Saccharomycotina</taxon>
        <taxon>Saccharomycetes</taxon>
        <taxon>Saccharomycetales</taxon>
        <taxon>Saccharomycetaceae</taxon>
        <taxon>Tetrapisispora</taxon>
    </lineage>
</organism>
<evidence type="ECO:0000256" key="1">
    <source>
        <dbReference type="ARBA" id="ARBA00038097"/>
    </source>
</evidence>
<dbReference type="PANTHER" id="PTHR42886:SF29">
    <property type="entry name" value="PUMMELIG, ISOFORM A"/>
    <property type="match status" value="1"/>
</dbReference>
<comment type="similarity">
    <text evidence="1">Belongs to the peptidase S33 family. ABHD4/ABHD5 subfamily.</text>
</comment>
<dbReference type="SUPFAM" id="SSF53474">
    <property type="entry name" value="alpha/beta-Hydrolases"/>
    <property type="match status" value="1"/>
</dbReference>
<name>G8C1S1_TETPH</name>
<accession>G8C1S1</accession>
<dbReference type="GO" id="GO:0006654">
    <property type="term" value="P:phosphatidic acid biosynthetic process"/>
    <property type="evidence" value="ECO:0007669"/>
    <property type="project" value="TreeGrafter"/>
</dbReference>
<dbReference type="RefSeq" id="XP_003688533.1">
    <property type="nucleotide sequence ID" value="XM_003688485.1"/>
</dbReference>
<dbReference type="GO" id="GO:0042171">
    <property type="term" value="F:lysophosphatidic acid acyltransferase activity"/>
    <property type="evidence" value="ECO:0007669"/>
    <property type="project" value="TreeGrafter"/>
</dbReference>
<dbReference type="GO" id="GO:0005743">
    <property type="term" value="C:mitochondrial inner membrane"/>
    <property type="evidence" value="ECO:0007669"/>
    <property type="project" value="EnsemblFungi"/>
</dbReference>
<evidence type="ECO:0000313" key="4">
    <source>
        <dbReference type="Proteomes" id="UP000005666"/>
    </source>
</evidence>
<dbReference type="InterPro" id="IPR000073">
    <property type="entry name" value="AB_hydrolase_1"/>
</dbReference>
<keyword evidence="4" id="KW-1185">Reference proteome</keyword>
<dbReference type="Gene3D" id="3.40.50.1820">
    <property type="entry name" value="alpha/beta hydrolase"/>
    <property type="match status" value="1"/>
</dbReference>
<sequence>MHRYLKELLDNLRTIKLREKVIDFSGSNLNLIEKPSRLTSPSIPNAAAAPTASTAPTALSLFELIKQFPRLFPRSFMKSFQDYKQFHSDVENFQVRLLETLPYFPDPSNGIYSKITNTIVDDEGSSINEFVVYPSNISVPSEKLKHLIFVHGYGAGLGFFLKNLENIKLLNDEWCVHAIDLPGYGFSTRAKFPFQVGKHRHDQVNEWFHSRIRNWMHQRNLLQHSQNNFLIAHSLGAYLMALYVDKHPNDLQKILMCSPAGIGDSMNLKKKTPAWWFEKLWERNISPFTLVRSSSYIGSKLTSGWTYRRFSSLLSQNNLKQFEALHKYTYSIFNQRGSGEYLLNFALKCGGGPRYPLEKTLFMNNDKGISKSSTEWIWAYGDNDWMDKNGGIRVSEILTKQLKKRSEVYIVPRAGHHLYFDNHQFFNDLILKEMECMK</sequence>
<evidence type="ECO:0000313" key="3">
    <source>
        <dbReference type="EMBL" id="CCE66099.1"/>
    </source>
</evidence>
<dbReference type="STRING" id="1071381.G8C1S1"/>
<proteinExistence type="inferred from homology"/>
<reference evidence="3 4" key="1">
    <citation type="journal article" date="2011" name="Proc. Natl. Acad. Sci. U.S.A.">
        <title>Evolutionary erosion of yeast sex chromosomes by mating-type switching accidents.</title>
        <authorList>
            <person name="Gordon J.L."/>
            <person name="Armisen D."/>
            <person name="Proux-Wera E."/>
            <person name="Oheigeartaigh S.S."/>
            <person name="Byrne K.P."/>
            <person name="Wolfe K.H."/>
        </authorList>
    </citation>
    <scope>NUCLEOTIDE SEQUENCE [LARGE SCALE GENOMIC DNA]</scope>
    <source>
        <strain evidence="4">ATCC 24235 / CBS 4417 / NBRC 1672 / NRRL Y-8282 / UCD 70-5</strain>
    </source>
</reference>
<feature type="domain" description="AB hydrolase-1" evidence="2">
    <location>
        <begin position="145"/>
        <end position="422"/>
    </location>
</feature>
<evidence type="ECO:0000259" key="2">
    <source>
        <dbReference type="Pfam" id="PF00561"/>
    </source>
</evidence>
<dbReference type="OMA" id="AFHSMMQ"/>
<dbReference type="GeneID" id="11530699"/>
<dbReference type="Proteomes" id="UP000005666">
    <property type="component" value="Chromosome 15"/>
</dbReference>
<dbReference type="KEGG" id="tpf:TPHA_0O01310"/>
<dbReference type="AlphaFoldDB" id="G8C1S1"/>
<dbReference type="Pfam" id="PF00561">
    <property type="entry name" value="Abhydrolase_1"/>
    <property type="match status" value="1"/>
</dbReference>
<dbReference type="OrthoDB" id="7457040at2759"/>
<dbReference type="EMBL" id="HE612870">
    <property type="protein sequence ID" value="CCE66099.1"/>
    <property type="molecule type" value="Genomic_DNA"/>
</dbReference>
<protein>
    <recommendedName>
        <fullName evidence="2">AB hydrolase-1 domain-containing protein</fullName>
    </recommendedName>
</protein>
<dbReference type="GO" id="GO:0004623">
    <property type="term" value="F:phospholipase A2 activity"/>
    <property type="evidence" value="ECO:0007669"/>
    <property type="project" value="EnsemblFungi"/>
</dbReference>
<gene>
    <name evidence="3" type="primary">TPHA0O01310</name>
    <name evidence="3" type="ordered locus">TPHA_0O01310</name>
</gene>
<dbReference type="HOGENOM" id="CLU_017361_3_1_1"/>
<dbReference type="GO" id="GO:0055088">
    <property type="term" value="P:lipid homeostasis"/>
    <property type="evidence" value="ECO:0007669"/>
    <property type="project" value="TreeGrafter"/>
</dbReference>
<dbReference type="GO" id="GO:0035965">
    <property type="term" value="P:cardiolipin acyl-chain remodeling"/>
    <property type="evidence" value="ECO:0007669"/>
    <property type="project" value="EnsemblFungi"/>
</dbReference>
<dbReference type="InterPro" id="IPR029058">
    <property type="entry name" value="AB_hydrolase_fold"/>
</dbReference>
<dbReference type="eggNOG" id="KOG4409">
    <property type="taxonomic scope" value="Eukaryota"/>
</dbReference>